<dbReference type="EMBL" id="CAJEWE010000010">
    <property type="protein sequence ID" value="CAD2076176.1"/>
    <property type="molecule type" value="Genomic_DNA"/>
</dbReference>
<feature type="transmembrane region" description="Helical" evidence="11">
    <location>
        <begin position="314"/>
        <end position="332"/>
    </location>
</feature>
<evidence type="ECO:0000256" key="5">
    <source>
        <dbReference type="ARBA" id="ARBA00022692"/>
    </source>
</evidence>
<evidence type="ECO:0000256" key="3">
    <source>
        <dbReference type="ARBA" id="ARBA00007931"/>
    </source>
</evidence>
<dbReference type="EC" id="3.4.24.-" evidence="11"/>
<dbReference type="CDD" id="cd23081">
    <property type="entry name" value="cpPDZ_EcRseP-like"/>
    <property type="match status" value="1"/>
</dbReference>
<feature type="transmembrane region" description="Helical" evidence="11">
    <location>
        <begin position="352"/>
        <end position="373"/>
    </location>
</feature>
<dbReference type="SMART" id="SM00228">
    <property type="entry name" value="PDZ"/>
    <property type="match status" value="1"/>
</dbReference>
<dbReference type="InterPro" id="IPR004387">
    <property type="entry name" value="Pept_M50_Zn"/>
</dbReference>
<evidence type="ECO:0000256" key="1">
    <source>
        <dbReference type="ARBA" id="ARBA00001947"/>
    </source>
</evidence>
<dbReference type="InterPro" id="IPR001478">
    <property type="entry name" value="PDZ"/>
</dbReference>
<organism evidence="13 14">
    <name type="scientific">Phocicoccus schoeneichii</name>
    <dbReference type="NCBI Taxonomy" id="1812261"/>
    <lineage>
        <taxon>Bacteria</taxon>
        <taxon>Bacillati</taxon>
        <taxon>Bacillota</taxon>
        <taxon>Bacilli</taxon>
        <taxon>Bacillales</taxon>
        <taxon>Salinicoccaceae</taxon>
        <taxon>Phocicoccus</taxon>
    </lineage>
</organism>
<gene>
    <name evidence="13" type="ORF">JEOSCH030_01011</name>
</gene>
<feature type="domain" description="PDZ" evidence="12">
    <location>
        <begin position="184"/>
        <end position="259"/>
    </location>
</feature>
<reference evidence="13 14" key="1">
    <citation type="submission" date="2020-07" db="EMBL/GenBank/DDBJ databases">
        <authorList>
            <person name="Criscuolo A."/>
        </authorList>
    </citation>
    <scope>NUCLEOTIDE SEQUENCE [LARGE SCALE GENOMIC DNA]</scope>
    <source>
        <strain evidence="14">CIP 111030</strain>
    </source>
</reference>
<keyword evidence="7 11" id="KW-0862">Zinc</keyword>
<dbReference type="InterPro" id="IPR008915">
    <property type="entry name" value="Peptidase_M50"/>
</dbReference>
<dbReference type="Gene3D" id="2.30.42.10">
    <property type="match status" value="1"/>
</dbReference>
<dbReference type="GO" id="GO:0016020">
    <property type="term" value="C:membrane"/>
    <property type="evidence" value="ECO:0007669"/>
    <property type="project" value="UniProtKB-SubCell"/>
</dbReference>
<keyword evidence="6 11" id="KW-0378">Hydrolase</keyword>
<dbReference type="Proteomes" id="UP000521032">
    <property type="component" value="Unassembled WGS sequence"/>
</dbReference>
<dbReference type="NCBIfam" id="TIGR00054">
    <property type="entry name" value="RIP metalloprotease RseP"/>
    <property type="match status" value="1"/>
</dbReference>
<comment type="similarity">
    <text evidence="3 11">Belongs to the peptidase M50B family.</text>
</comment>
<evidence type="ECO:0000259" key="12">
    <source>
        <dbReference type="SMART" id="SM00228"/>
    </source>
</evidence>
<dbReference type="RefSeq" id="WP_186087129.1">
    <property type="nucleotide sequence ID" value="NZ_BMDB01000001.1"/>
</dbReference>
<dbReference type="AlphaFoldDB" id="A0A6V7REU0"/>
<evidence type="ECO:0000256" key="10">
    <source>
        <dbReference type="ARBA" id="ARBA00023136"/>
    </source>
</evidence>
<comment type="caution">
    <text evidence="13">The sequence shown here is derived from an EMBL/GenBank/DDBJ whole genome shotgun (WGS) entry which is preliminary data.</text>
</comment>
<comment type="subcellular location">
    <subcellularLocation>
        <location evidence="2">Membrane</location>
        <topology evidence="2">Multi-pass membrane protein</topology>
    </subcellularLocation>
</comment>
<keyword evidence="5 11" id="KW-0812">Transmembrane</keyword>
<comment type="cofactor">
    <cofactor evidence="1 11">
        <name>Zn(2+)</name>
        <dbReference type="ChEBI" id="CHEBI:29105"/>
    </cofactor>
</comment>
<evidence type="ECO:0000256" key="8">
    <source>
        <dbReference type="ARBA" id="ARBA00022989"/>
    </source>
</evidence>
<keyword evidence="14" id="KW-1185">Reference proteome</keyword>
<keyword evidence="4 13" id="KW-0645">Protease</keyword>
<evidence type="ECO:0000256" key="7">
    <source>
        <dbReference type="ARBA" id="ARBA00022833"/>
    </source>
</evidence>
<evidence type="ECO:0000256" key="4">
    <source>
        <dbReference type="ARBA" id="ARBA00022670"/>
    </source>
</evidence>
<keyword evidence="10 11" id="KW-0472">Membrane</keyword>
<evidence type="ECO:0000256" key="9">
    <source>
        <dbReference type="ARBA" id="ARBA00023049"/>
    </source>
</evidence>
<evidence type="ECO:0000256" key="6">
    <source>
        <dbReference type="ARBA" id="ARBA00022801"/>
    </source>
</evidence>
<evidence type="ECO:0000256" key="11">
    <source>
        <dbReference type="RuleBase" id="RU362031"/>
    </source>
</evidence>
<keyword evidence="8 11" id="KW-1133">Transmembrane helix</keyword>
<dbReference type="GO" id="GO:0046872">
    <property type="term" value="F:metal ion binding"/>
    <property type="evidence" value="ECO:0007669"/>
    <property type="project" value="UniProtKB-KW"/>
</dbReference>
<sequence>MVGILAFIVVFGLLVTVHELGHLLFAKRAGIYCPEFAIGMGPKIFSYKFNDTLYTIRLLPVGGYVRMSSADMEVNPLKPGMSISIRLNEQNEITHVLLDDKHNFTNVEKVEVIENDFMKEMVLVANRYSDNEVITYHLADTSYYVENSELERIPRRDERFETKSPFAKFMTLFAGPLFNFLLAAVLFIVLAYAIGRPSTEPIVGEVQSESPAEDSGLVQNDKIIGINNETVKDWTDMTVLIQKHGEGGEALNLEVERDGNVEQINLEPAVDRIEGPDGSVHERLIIGVMPVREKGAFAPILWGLEDTYDNGTKIFKLLVQMIGSIFNGTFSFDMLNGPVGIYKVTETVAAQGLIALTLFTGMLSVNLGIVNLLPIPALDGGRILFALYEMIFRKPVNRKVEINIQIVGVLFVILIMILVTWNDIKTFIIGG</sequence>
<dbReference type="Pfam" id="PF02163">
    <property type="entry name" value="Peptidase_M50"/>
    <property type="match status" value="1"/>
</dbReference>
<keyword evidence="9 11" id="KW-0482">Metalloprotease</keyword>
<dbReference type="PANTHER" id="PTHR42837:SF2">
    <property type="entry name" value="MEMBRANE METALLOPROTEASE ARASP2, CHLOROPLASTIC-RELATED"/>
    <property type="match status" value="1"/>
</dbReference>
<name>A0A6V7REU0_9BACL</name>
<dbReference type="CDD" id="cd06163">
    <property type="entry name" value="S2P-M50_PDZ_RseP-like"/>
    <property type="match status" value="1"/>
</dbReference>
<accession>A0A6V7REU0</accession>
<dbReference type="InterPro" id="IPR036034">
    <property type="entry name" value="PDZ_sf"/>
</dbReference>
<feature type="transmembrane region" description="Helical" evidence="11">
    <location>
        <begin position="169"/>
        <end position="194"/>
    </location>
</feature>
<proteinExistence type="inferred from homology"/>
<feature type="transmembrane region" description="Helical" evidence="11">
    <location>
        <begin position="402"/>
        <end position="421"/>
    </location>
</feature>
<evidence type="ECO:0000256" key="2">
    <source>
        <dbReference type="ARBA" id="ARBA00004141"/>
    </source>
</evidence>
<dbReference type="GO" id="GO:0004222">
    <property type="term" value="F:metalloendopeptidase activity"/>
    <property type="evidence" value="ECO:0007669"/>
    <property type="project" value="InterPro"/>
</dbReference>
<protein>
    <recommendedName>
        <fullName evidence="11">Zinc metalloprotease</fullName>
        <ecNumber evidence="11">3.4.24.-</ecNumber>
    </recommendedName>
</protein>
<evidence type="ECO:0000313" key="13">
    <source>
        <dbReference type="EMBL" id="CAD2076176.1"/>
    </source>
</evidence>
<dbReference type="SUPFAM" id="SSF50156">
    <property type="entry name" value="PDZ domain-like"/>
    <property type="match status" value="1"/>
</dbReference>
<dbReference type="GO" id="GO:0006508">
    <property type="term" value="P:proteolysis"/>
    <property type="evidence" value="ECO:0007669"/>
    <property type="project" value="UniProtKB-KW"/>
</dbReference>
<keyword evidence="11" id="KW-0479">Metal-binding</keyword>
<evidence type="ECO:0000313" key="14">
    <source>
        <dbReference type="Proteomes" id="UP000521032"/>
    </source>
</evidence>
<dbReference type="PANTHER" id="PTHR42837">
    <property type="entry name" value="REGULATOR OF SIGMA-E PROTEASE RSEP"/>
    <property type="match status" value="1"/>
</dbReference>